<reference evidence="3" key="1">
    <citation type="submission" date="2023-02" db="EMBL/GenBank/DDBJ databases">
        <title>Enrichment on poylsaccharides allowed isolation of novel metabolic and taxonomic groups of Haloarchaea.</title>
        <authorList>
            <person name="Sorokin D.Y."/>
            <person name="Elcheninov A.G."/>
            <person name="Khizhniak T.V."/>
            <person name="Kolganova T.V."/>
            <person name="Kublanov I.V."/>
        </authorList>
    </citation>
    <scope>NUCLEOTIDE SEQUENCE</scope>
    <source>
        <strain evidence="2 4">HArc-curdl5-1</strain>
        <strain evidence="3">HArc-curdl7</strain>
    </source>
</reference>
<dbReference type="EMBL" id="JAOPKD010000016">
    <property type="protein sequence ID" value="MCU4727902.1"/>
    <property type="molecule type" value="Genomic_DNA"/>
</dbReference>
<dbReference type="EMBL" id="JAOPKC010000018">
    <property type="protein sequence ID" value="MCU4718973.1"/>
    <property type="molecule type" value="Genomic_DNA"/>
</dbReference>
<name>A0AAE3ID02_9EURY</name>
<evidence type="ECO:0000313" key="2">
    <source>
        <dbReference type="EMBL" id="MCU4718973.1"/>
    </source>
</evidence>
<dbReference type="Proteomes" id="UP001208186">
    <property type="component" value="Unassembled WGS sequence"/>
</dbReference>
<accession>A0AAE3ID02</accession>
<sequence>MDRTGDRGNNDLPLGECPDCQATVPRENLLIRYVPREGWPRILAECSECETAVSPE</sequence>
<gene>
    <name evidence="3" type="ORF">OB914_13145</name>
    <name evidence="2" type="ORF">OB916_13030</name>
</gene>
<evidence type="ECO:0000313" key="3">
    <source>
        <dbReference type="EMBL" id="MCU4727902.1"/>
    </source>
</evidence>
<dbReference type="AlphaFoldDB" id="A0AAE3ID02"/>
<evidence type="ECO:0000259" key="1">
    <source>
        <dbReference type="Pfam" id="PF25207"/>
    </source>
</evidence>
<comment type="caution">
    <text evidence="3">The sequence shown here is derived from an EMBL/GenBank/DDBJ whole genome shotgun (WGS) entry which is preliminary data.</text>
</comment>
<dbReference type="RefSeq" id="WP_315909726.1">
    <property type="nucleotide sequence ID" value="NZ_JAOPKC010000018.1"/>
</dbReference>
<protein>
    <recommendedName>
        <fullName evidence="1">DUF7837 domain-containing protein</fullName>
    </recommendedName>
</protein>
<organism evidence="3 5">
    <name type="scientific">Halapricum hydrolyticum</name>
    <dbReference type="NCBI Taxonomy" id="2979991"/>
    <lineage>
        <taxon>Archaea</taxon>
        <taxon>Methanobacteriati</taxon>
        <taxon>Methanobacteriota</taxon>
        <taxon>Stenosarchaea group</taxon>
        <taxon>Halobacteria</taxon>
        <taxon>Halobacteriales</taxon>
        <taxon>Haloarculaceae</taxon>
        <taxon>Halapricum</taxon>
    </lineage>
</organism>
<dbReference type="Pfam" id="PF25207">
    <property type="entry name" value="DUF7837"/>
    <property type="match status" value="1"/>
</dbReference>
<evidence type="ECO:0000313" key="5">
    <source>
        <dbReference type="Proteomes" id="UP001209746"/>
    </source>
</evidence>
<keyword evidence="4" id="KW-1185">Reference proteome</keyword>
<proteinExistence type="predicted"/>
<evidence type="ECO:0000313" key="4">
    <source>
        <dbReference type="Proteomes" id="UP001208186"/>
    </source>
</evidence>
<dbReference type="InterPro" id="IPR057159">
    <property type="entry name" value="DUF7837"/>
</dbReference>
<feature type="domain" description="DUF7837" evidence="1">
    <location>
        <begin position="12"/>
        <end position="56"/>
    </location>
</feature>
<dbReference type="Proteomes" id="UP001209746">
    <property type="component" value="Unassembled WGS sequence"/>
</dbReference>